<feature type="non-terminal residue" evidence="1">
    <location>
        <position position="46"/>
    </location>
</feature>
<sequence length="46" mass="5457">MLEMQQFTADEICESYLRKVKLEHSGQVLKEYLRILGHFRIFLGAD</sequence>
<gene>
    <name evidence="1" type="ORF">S06H3_35359</name>
</gene>
<evidence type="ECO:0000313" key="1">
    <source>
        <dbReference type="EMBL" id="GAI22367.1"/>
    </source>
</evidence>
<evidence type="ECO:0008006" key="2">
    <source>
        <dbReference type="Google" id="ProtNLM"/>
    </source>
</evidence>
<accession>X1LSL7</accession>
<reference evidence="1" key="1">
    <citation type="journal article" date="2014" name="Front. Microbiol.">
        <title>High frequency of phylogenetically diverse reductive dehalogenase-homologous genes in deep subseafloor sedimentary metagenomes.</title>
        <authorList>
            <person name="Kawai M."/>
            <person name="Futagami T."/>
            <person name="Toyoda A."/>
            <person name="Takaki Y."/>
            <person name="Nishi S."/>
            <person name="Hori S."/>
            <person name="Arai W."/>
            <person name="Tsubouchi T."/>
            <person name="Morono Y."/>
            <person name="Uchiyama I."/>
            <person name="Ito T."/>
            <person name="Fujiyama A."/>
            <person name="Inagaki F."/>
            <person name="Takami H."/>
        </authorList>
    </citation>
    <scope>NUCLEOTIDE SEQUENCE</scope>
    <source>
        <strain evidence="1">Expedition CK06-06</strain>
    </source>
</reference>
<comment type="caution">
    <text evidence="1">The sequence shown here is derived from an EMBL/GenBank/DDBJ whole genome shotgun (WGS) entry which is preliminary data.</text>
</comment>
<name>X1LSL7_9ZZZZ</name>
<proteinExistence type="predicted"/>
<dbReference type="EMBL" id="BARV01021328">
    <property type="protein sequence ID" value="GAI22367.1"/>
    <property type="molecule type" value="Genomic_DNA"/>
</dbReference>
<protein>
    <recommendedName>
        <fullName evidence="2">Core-binding (CB) domain-containing protein</fullName>
    </recommendedName>
</protein>
<dbReference type="AlphaFoldDB" id="X1LSL7"/>
<organism evidence="1">
    <name type="scientific">marine sediment metagenome</name>
    <dbReference type="NCBI Taxonomy" id="412755"/>
    <lineage>
        <taxon>unclassified sequences</taxon>
        <taxon>metagenomes</taxon>
        <taxon>ecological metagenomes</taxon>
    </lineage>
</organism>